<evidence type="ECO:0000313" key="13">
    <source>
        <dbReference type="Proteomes" id="UP000646365"/>
    </source>
</evidence>
<keyword evidence="13" id="KW-1185">Reference proteome</keyword>
<evidence type="ECO:0000256" key="9">
    <source>
        <dbReference type="RuleBase" id="RU366001"/>
    </source>
</evidence>
<comment type="function">
    <text evidence="9">Part of the ABC transporter complex (TC 3.A.1.6.1) involved in sulfate/thiosulfate import.</text>
</comment>
<dbReference type="NCBIfam" id="TIGR00969">
    <property type="entry name" value="3a0106s02"/>
    <property type="match status" value="1"/>
</dbReference>
<keyword evidence="3 9" id="KW-0813">Transport</keyword>
<protein>
    <recommendedName>
        <fullName evidence="9">Sulfate transport system permease protein CysT</fullName>
    </recommendedName>
</protein>
<dbReference type="InterPro" id="IPR011865">
    <property type="entry name" value="CysT_permease"/>
</dbReference>
<organism evidence="12 13">
    <name type="scientific">Aliidongia dinghuensis</name>
    <dbReference type="NCBI Taxonomy" id="1867774"/>
    <lineage>
        <taxon>Bacteria</taxon>
        <taxon>Pseudomonadati</taxon>
        <taxon>Pseudomonadota</taxon>
        <taxon>Alphaproteobacteria</taxon>
        <taxon>Rhodospirillales</taxon>
        <taxon>Dongiaceae</taxon>
        <taxon>Aliidongia</taxon>
    </lineage>
</organism>
<feature type="transmembrane region" description="Helical" evidence="9">
    <location>
        <begin position="105"/>
        <end position="127"/>
    </location>
</feature>
<keyword evidence="6 9" id="KW-0764">Sulfate transport</keyword>
<feature type="region of interest" description="Disordered" evidence="10">
    <location>
        <begin position="1"/>
        <end position="44"/>
    </location>
</feature>
<reference evidence="12" key="2">
    <citation type="submission" date="2020-09" db="EMBL/GenBank/DDBJ databases">
        <authorList>
            <person name="Sun Q."/>
            <person name="Zhou Y."/>
        </authorList>
    </citation>
    <scope>NUCLEOTIDE SEQUENCE</scope>
    <source>
        <strain evidence="12">CGMCC 1.15725</strain>
    </source>
</reference>
<evidence type="ECO:0000256" key="7">
    <source>
        <dbReference type="ARBA" id="ARBA00023136"/>
    </source>
</evidence>
<evidence type="ECO:0000256" key="6">
    <source>
        <dbReference type="ARBA" id="ARBA00023032"/>
    </source>
</evidence>
<evidence type="ECO:0000256" key="10">
    <source>
        <dbReference type="SAM" id="MobiDB-lite"/>
    </source>
</evidence>
<name>A0A8J2YXD0_9PROT</name>
<dbReference type="EMBL" id="BMJQ01000013">
    <property type="protein sequence ID" value="GGF35679.1"/>
    <property type="molecule type" value="Genomic_DNA"/>
</dbReference>
<dbReference type="InterPro" id="IPR005667">
    <property type="entry name" value="Sulph_transpt2"/>
</dbReference>
<dbReference type="PROSITE" id="PS50928">
    <property type="entry name" value="ABC_TM1"/>
    <property type="match status" value="1"/>
</dbReference>
<proteinExistence type="inferred from homology"/>
<feature type="transmembrane region" description="Helical" evidence="9">
    <location>
        <begin position="253"/>
        <end position="276"/>
    </location>
</feature>
<dbReference type="PANTHER" id="PTHR30406">
    <property type="entry name" value="SULFATE TRANSPORT SYSTEM PERMEASE PROTEIN"/>
    <property type="match status" value="1"/>
</dbReference>
<dbReference type="CDD" id="cd06261">
    <property type="entry name" value="TM_PBP2"/>
    <property type="match status" value="1"/>
</dbReference>
<evidence type="ECO:0000256" key="1">
    <source>
        <dbReference type="ARBA" id="ARBA00004651"/>
    </source>
</evidence>
<dbReference type="AlphaFoldDB" id="A0A8J2YXD0"/>
<comment type="subunit">
    <text evidence="2">The complex is composed of two ATP-binding proteins (CysA), two transmembrane proteins (CysT and CysW) and a solute-binding protein (CysP).</text>
</comment>
<comment type="caution">
    <text evidence="12">The sequence shown here is derived from an EMBL/GenBank/DDBJ whole genome shotgun (WGS) entry which is preliminary data.</text>
</comment>
<feature type="domain" description="ABC transmembrane type-1" evidence="11">
    <location>
        <begin position="101"/>
        <end position="305"/>
    </location>
</feature>
<dbReference type="FunFam" id="1.10.3720.10:FF:000004">
    <property type="entry name" value="Sulfate transport system permease protein CysT"/>
    <property type="match status" value="1"/>
</dbReference>
<dbReference type="SUPFAM" id="SSF161098">
    <property type="entry name" value="MetI-like"/>
    <property type="match status" value="1"/>
</dbReference>
<feature type="transmembrane region" description="Helical" evidence="9">
    <location>
        <begin position="229"/>
        <end position="247"/>
    </location>
</feature>
<evidence type="ECO:0000256" key="3">
    <source>
        <dbReference type="ARBA" id="ARBA00022448"/>
    </source>
</evidence>
<accession>A0A8J2YXD0</accession>
<dbReference type="InterPro" id="IPR000515">
    <property type="entry name" value="MetI-like"/>
</dbReference>
<evidence type="ECO:0000256" key="5">
    <source>
        <dbReference type="ARBA" id="ARBA00022989"/>
    </source>
</evidence>
<feature type="transmembrane region" description="Helical" evidence="9">
    <location>
        <begin position="173"/>
        <end position="197"/>
    </location>
</feature>
<reference evidence="12" key="1">
    <citation type="journal article" date="2014" name="Int. J. Syst. Evol. Microbiol.">
        <title>Complete genome sequence of Corynebacterium casei LMG S-19264T (=DSM 44701T), isolated from a smear-ripened cheese.</title>
        <authorList>
            <consortium name="US DOE Joint Genome Institute (JGI-PGF)"/>
            <person name="Walter F."/>
            <person name="Albersmeier A."/>
            <person name="Kalinowski J."/>
            <person name="Ruckert C."/>
        </authorList>
    </citation>
    <scope>NUCLEOTIDE SEQUENCE</scope>
    <source>
        <strain evidence="12">CGMCC 1.15725</strain>
    </source>
</reference>
<dbReference type="Proteomes" id="UP000646365">
    <property type="component" value="Unassembled WGS sequence"/>
</dbReference>
<evidence type="ECO:0000256" key="8">
    <source>
        <dbReference type="ARBA" id="ARBA00025323"/>
    </source>
</evidence>
<dbReference type="PANTHER" id="PTHR30406:SF8">
    <property type="entry name" value="SULFATE TRANSPORT SYSTEM PERMEASE PROTEIN CYST"/>
    <property type="match status" value="1"/>
</dbReference>
<keyword evidence="7 9" id="KW-0472">Membrane</keyword>
<dbReference type="Pfam" id="PF00528">
    <property type="entry name" value="BPD_transp_1"/>
    <property type="match status" value="1"/>
</dbReference>
<dbReference type="GO" id="GO:0005886">
    <property type="term" value="C:plasma membrane"/>
    <property type="evidence" value="ECO:0007669"/>
    <property type="project" value="UniProtKB-SubCell"/>
</dbReference>
<feature type="transmembrane region" description="Helical" evidence="9">
    <location>
        <begin position="283"/>
        <end position="304"/>
    </location>
</feature>
<evidence type="ECO:0000259" key="11">
    <source>
        <dbReference type="PROSITE" id="PS50928"/>
    </source>
</evidence>
<dbReference type="GO" id="GO:0015419">
    <property type="term" value="F:ABC-type sulfate transporter activity"/>
    <property type="evidence" value="ECO:0007669"/>
    <property type="project" value="UniProtKB-UniRule"/>
</dbReference>
<evidence type="ECO:0000256" key="2">
    <source>
        <dbReference type="ARBA" id="ARBA00011779"/>
    </source>
</evidence>
<sequence length="317" mass="33591">MTKAHPAAAPSPFPALTGRAPALSREPGEGRADSAISRTRASPRRRSRRVLPGLPVTLGFTLAYLSIVVLLPLAALVLRASGIGWAGFVAQAAQPRVEAAFRASFGISFLTATFDVGLGLLVAWVLVRYRFWGRRLLDALVDLPIALPTAVAGIALTELYAETGWFGAPLAALGIPVAFTPLGIGVALAFVGLPFVVRAVEPVLADLDRDVEEAAATLGATSWQIFRRVILPALWPALLTGFTLAFGRGIGEYGSVIFIAGNVPGLSEIVPLLIVVKLEQFDVLGASVLGSLMLVASFAIMLAINGLQYWNRHRRGH</sequence>
<comment type="function">
    <text evidence="8">Part of the ABC transporter complex CysAWTP (TC 3.A.1.6.1) involved in sulfate/thiosulfate import. Probably responsible for the translocation of the substrate across the membrane.</text>
</comment>
<evidence type="ECO:0000256" key="4">
    <source>
        <dbReference type="ARBA" id="ARBA00022692"/>
    </source>
</evidence>
<evidence type="ECO:0000313" key="12">
    <source>
        <dbReference type="EMBL" id="GGF35679.1"/>
    </source>
</evidence>
<dbReference type="Gene3D" id="1.10.3720.10">
    <property type="entry name" value="MetI-like"/>
    <property type="match status" value="1"/>
</dbReference>
<feature type="transmembrane region" description="Helical" evidence="9">
    <location>
        <begin position="50"/>
        <end position="78"/>
    </location>
</feature>
<comment type="subcellular location">
    <subcellularLocation>
        <location evidence="1">Cell membrane</location>
        <topology evidence="1">Multi-pass membrane protein</topology>
    </subcellularLocation>
</comment>
<keyword evidence="4 9" id="KW-0812">Transmembrane</keyword>
<feature type="transmembrane region" description="Helical" evidence="9">
    <location>
        <begin position="139"/>
        <end position="161"/>
    </location>
</feature>
<dbReference type="NCBIfam" id="TIGR02139">
    <property type="entry name" value="permease_CysT"/>
    <property type="match status" value="1"/>
</dbReference>
<feature type="compositionally biased region" description="Low complexity" evidence="10">
    <location>
        <begin position="1"/>
        <end position="10"/>
    </location>
</feature>
<keyword evidence="5 9" id="KW-1133">Transmembrane helix</keyword>
<gene>
    <name evidence="12" type="ORF">GCM10011611_47500</name>
</gene>
<comment type="similarity">
    <text evidence="9">Belongs to the binding-protein-dependent transport system permease family. CysTW subfamily.</text>
</comment>
<dbReference type="InterPro" id="IPR035906">
    <property type="entry name" value="MetI-like_sf"/>
</dbReference>